<gene>
    <name evidence="2" type="ORF">MMAGJ_49130</name>
</gene>
<dbReference type="Proteomes" id="UP000465622">
    <property type="component" value="Chromosome"/>
</dbReference>
<proteinExistence type="predicted"/>
<dbReference type="SUPFAM" id="SSF47413">
    <property type="entry name" value="lambda repressor-like DNA-binding domains"/>
    <property type="match status" value="1"/>
</dbReference>
<accession>A0ABM7HYD8</accession>
<evidence type="ECO:0000313" key="2">
    <source>
        <dbReference type="EMBL" id="BBX35631.1"/>
    </source>
</evidence>
<dbReference type="InterPro" id="IPR041413">
    <property type="entry name" value="MLTR_LBD"/>
</dbReference>
<sequence>MKSPNVDLAVVADLLRTRRRVLQPEDVGFPRGRRRRTPGLRREEAAALCSMSTAYYSRIERRCAPRPSAVMLAGIARGLRFSRDDRDRLFAAAGYDTDGHAHIEPGLMLVLDRLADMPAQVVGPSGAVLCQTSLARALFGDQSGYAGTRRCRLAHPELGAIDLDCEVLPDADRCHRVVVYLAEPGSESHSKLQLLAVIGHHRFDG</sequence>
<dbReference type="PANTHER" id="PTHR35010">
    <property type="entry name" value="BLL4672 PROTEIN-RELATED"/>
    <property type="match status" value="1"/>
</dbReference>
<dbReference type="InterPro" id="IPR010982">
    <property type="entry name" value="Lambda_DNA-bd_dom_sf"/>
</dbReference>
<organism evidence="2 3">
    <name type="scientific">Mycolicibacterium mageritense</name>
    <name type="common">Mycobacterium mageritense</name>
    <dbReference type="NCBI Taxonomy" id="53462"/>
    <lineage>
        <taxon>Bacteria</taxon>
        <taxon>Bacillati</taxon>
        <taxon>Actinomycetota</taxon>
        <taxon>Actinomycetes</taxon>
        <taxon>Mycobacteriales</taxon>
        <taxon>Mycobacteriaceae</taxon>
        <taxon>Mycolicibacterium</taxon>
    </lineage>
</organism>
<evidence type="ECO:0000259" key="1">
    <source>
        <dbReference type="Pfam" id="PF17765"/>
    </source>
</evidence>
<keyword evidence="3" id="KW-1185">Reference proteome</keyword>
<dbReference type="RefSeq" id="WP_036428260.1">
    <property type="nucleotide sequence ID" value="NZ_AP022567.1"/>
</dbReference>
<reference evidence="2 3" key="1">
    <citation type="journal article" date="2019" name="Emerg. Microbes Infect.">
        <title>Comprehensive subspecies identification of 175 nontuberculous mycobacteria species based on 7547 genomic profiles.</title>
        <authorList>
            <person name="Matsumoto Y."/>
            <person name="Kinjo T."/>
            <person name="Motooka D."/>
            <person name="Nabeya D."/>
            <person name="Jung N."/>
            <person name="Uechi K."/>
            <person name="Horii T."/>
            <person name="Iida T."/>
            <person name="Fujita J."/>
            <person name="Nakamura S."/>
        </authorList>
    </citation>
    <scope>NUCLEOTIDE SEQUENCE [LARGE SCALE GENOMIC DNA]</scope>
    <source>
        <strain evidence="2 3">JCM 12375</strain>
    </source>
</reference>
<name>A0ABM7HYD8_MYCME</name>
<dbReference type="Pfam" id="PF17765">
    <property type="entry name" value="MLTR_LBD"/>
    <property type="match status" value="1"/>
</dbReference>
<dbReference type="Pfam" id="PF13560">
    <property type="entry name" value="HTH_31"/>
    <property type="match status" value="1"/>
</dbReference>
<protein>
    <recommendedName>
        <fullName evidence="1">MmyB-like transcription regulator ligand binding domain-containing protein</fullName>
    </recommendedName>
</protein>
<evidence type="ECO:0000313" key="3">
    <source>
        <dbReference type="Proteomes" id="UP000465622"/>
    </source>
</evidence>
<feature type="domain" description="MmyB-like transcription regulator ligand binding" evidence="1">
    <location>
        <begin position="147"/>
        <end position="195"/>
    </location>
</feature>
<dbReference type="Gene3D" id="1.10.260.40">
    <property type="entry name" value="lambda repressor-like DNA-binding domains"/>
    <property type="match status" value="1"/>
</dbReference>
<dbReference type="EMBL" id="AP022567">
    <property type="protein sequence ID" value="BBX35631.1"/>
    <property type="molecule type" value="Genomic_DNA"/>
</dbReference>
<dbReference type="PANTHER" id="PTHR35010:SF2">
    <property type="entry name" value="BLL4672 PROTEIN"/>
    <property type="match status" value="1"/>
</dbReference>